<dbReference type="PROSITE" id="PS50112">
    <property type="entry name" value="PAS"/>
    <property type="match status" value="1"/>
</dbReference>
<evidence type="ECO:0000256" key="10">
    <source>
        <dbReference type="ARBA" id="ARBA00023012"/>
    </source>
</evidence>
<comment type="catalytic activity">
    <reaction evidence="1">
        <text>ATP + protein L-histidine = ADP + protein N-phospho-L-histidine.</text>
        <dbReference type="EC" id="2.7.13.3"/>
    </reaction>
</comment>
<feature type="transmembrane region" description="Helical" evidence="12">
    <location>
        <begin position="20"/>
        <end position="38"/>
    </location>
</feature>
<dbReference type="GO" id="GO:0005524">
    <property type="term" value="F:ATP binding"/>
    <property type="evidence" value="ECO:0007669"/>
    <property type="project" value="UniProtKB-KW"/>
</dbReference>
<dbReference type="InterPro" id="IPR005467">
    <property type="entry name" value="His_kinase_dom"/>
</dbReference>
<dbReference type="Gene3D" id="1.10.287.130">
    <property type="match status" value="1"/>
</dbReference>
<keyword evidence="7" id="KW-0418">Kinase</keyword>
<evidence type="ECO:0000256" key="7">
    <source>
        <dbReference type="ARBA" id="ARBA00022777"/>
    </source>
</evidence>
<dbReference type="InterPro" id="IPR000014">
    <property type="entry name" value="PAS"/>
</dbReference>
<proteinExistence type="predicted"/>
<evidence type="ECO:0000256" key="11">
    <source>
        <dbReference type="ARBA" id="ARBA00023136"/>
    </source>
</evidence>
<evidence type="ECO:0000256" key="12">
    <source>
        <dbReference type="SAM" id="Phobius"/>
    </source>
</evidence>
<keyword evidence="4" id="KW-0808">Transferase</keyword>
<evidence type="ECO:0000259" key="14">
    <source>
        <dbReference type="PROSITE" id="PS50112"/>
    </source>
</evidence>
<feature type="transmembrane region" description="Helical" evidence="12">
    <location>
        <begin position="50"/>
        <end position="69"/>
    </location>
</feature>
<dbReference type="InterPro" id="IPR036890">
    <property type="entry name" value="HATPase_C_sf"/>
</dbReference>
<evidence type="ECO:0000259" key="13">
    <source>
        <dbReference type="PROSITE" id="PS50109"/>
    </source>
</evidence>
<evidence type="ECO:0000313" key="15">
    <source>
        <dbReference type="EMBL" id="MCT9810272.1"/>
    </source>
</evidence>
<dbReference type="Pfam" id="PF00512">
    <property type="entry name" value="HisKA"/>
    <property type="match status" value="1"/>
</dbReference>
<keyword evidence="11 12" id="KW-0472">Membrane</keyword>
<dbReference type="Gene3D" id="3.30.565.10">
    <property type="entry name" value="Histidine kinase-like ATPase, C-terminal domain"/>
    <property type="match status" value="1"/>
</dbReference>
<dbReference type="PROSITE" id="PS50109">
    <property type="entry name" value="HIS_KIN"/>
    <property type="match status" value="1"/>
</dbReference>
<dbReference type="RefSeq" id="WP_261499273.1">
    <property type="nucleotide sequence ID" value="NZ_JAODYH010000003.1"/>
</dbReference>
<evidence type="ECO:0000256" key="1">
    <source>
        <dbReference type="ARBA" id="ARBA00000085"/>
    </source>
</evidence>
<protein>
    <recommendedName>
        <fullName evidence="3">histidine kinase</fullName>
        <ecNumber evidence="3">2.7.13.3</ecNumber>
    </recommendedName>
</protein>
<evidence type="ECO:0000256" key="4">
    <source>
        <dbReference type="ARBA" id="ARBA00022679"/>
    </source>
</evidence>
<dbReference type="InterPro" id="IPR050351">
    <property type="entry name" value="BphY/WalK/GraS-like"/>
</dbReference>
<comment type="caution">
    <text evidence="15">The sequence shown here is derived from an EMBL/GenBank/DDBJ whole genome shotgun (WGS) entry which is preliminary data.</text>
</comment>
<feature type="domain" description="Histidine kinase" evidence="13">
    <location>
        <begin position="338"/>
        <end position="574"/>
    </location>
</feature>
<evidence type="ECO:0000256" key="2">
    <source>
        <dbReference type="ARBA" id="ARBA00004141"/>
    </source>
</evidence>
<feature type="transmembrane region" description="Helical" evidence="12">
    <location>
        <begin position="111"/>
        <end position="144"/>
    </location>
</feature>
<dbReference type="Pfam" id="PF02518">
    <property type="entry name" value="HATPase_c"/>
    <property type="match status" value="1"/>
</dbReference>
<dbReference type="EC" id="2.7.13.3" evidence="3"/>
<dbReference type="EMBL" id="JAODYH010000003">
    <property type="protein sequence ID" value="MCT9810272.1"/>
    <property type="molecule type" value="Genomic_DNA"/>
</dbReference>
<name>A0ABT2PLZ0_9BURK</name>
<dbReference type="PANTHER" id="PTHR42878">
    <property type="entry name" value="TWO-COMPONENT HISTIDINE KINASE"/>
    <property type="match status" value="1"/>
</dbReference>
<reference evidence="15 16" key="1">
    <citation type="submission" date="2022-09" db="EMBL/GenBank/DDBJ databases">
        <title>Draft genome of isolate Be4.</title>
        <authorList>
            <person name="Sanchez-Castro I."/>
            <person name="Martinez-Rodriguez P."/>
            <person name="Descostes M."/>
            <person name="Merroun M."/>
        </authorList>
    </citation>
    <scope>NUCLEOTIDE SEQUENCE [LARGE SCALE GENOMIC DNA]</scope>
    <source>
        <strain evidence="15 16">Be4</strain>
    </source>
</reference>
<evidence type="ECO:0000256" key="8">
    <source>
        <dbReference type="ARBA" id="ARBA00022840"/>
    </source>
</evidence>
<feature type="domain" description="PAS" evidence="14">
    <location>
        <begin position="198"/>
        <end position="234"/>
    </location>
</feature>
<comment type="subcellular location">
    <subcellularLocation>
        <location evidence="2">Membrane</location>
        <topology evidence="2">Multi-pass membrane protein</topology>
    </subcellularLocation>
</comment>
<gene>
    <name evidence="15" type="ORF">N0K08_06490</name>
</gene>
<dbReference type="Pfam" id="PF25323">
    <property type="entry name" value="6TM_PilS"/>
    <property type="match status" value="1"/>
</dbReference>
<dbReference type="SUPFAM" id="SSF55785">
    <property type="entry name" value="PYP-like sensor domain (PAS domain)"/>
    <property type="match status" value="1"/>
</dbReference>
<accession>A0ABT2PLZ0</accession>
<dbReference type="SUPFAM" id="SSF55874">
    <property type="entry name" value="ATPase domain of HSP90 chaperone/DNA topoisomerase II/histidine kinase"/>
    <property type="match status" value="1"/>
</dbReference>
<keyword evidence="6" id="KW-0547">Nucleotide-binding</keyword>
<dbReference type="SUPFAM" id="SSF47384">
    <property type="entry name" value="Homodimeric domain of signal transducing histidine kinase"/>
    <property type="match status" value="1"/>
</dbReference>
<keyword evidence="8 15" id="KW-0067">ATP-binding</keyword>
<organism evidence="15 16">
    <name type="scientific">Acidovorax bellezanensis</name>
    <dbReference type="NCBI Taxonomy" id="2976702"/>
    <lineage>
        <taxon>Bacteria</taxon>
        <taxon>Pseudomonadati</taxon>
        <taxon>Pseudomonadota</taxon>
        <taxon>Betaproteobacteria</taxon>
        <taxon>Burkholderiales</taxon>
        <taxon>Comamonadaceae</taxon>
        <taxon>Acidovorax</taxon>
    </lineage>
</organism>
<dbReference type="SMART" id="SM00388">
    <property type="entry name" value="HisKA"/>
    <property type="match status" value="1"/>
</dbReference>
<dbReference type="InterPro" id="IPR035965">
    <property type="entry name" value="PAS-like_dom_sf"/>
</dbReference>
<keyword evidence="10" id="KW-0902">Two-component regulatory system</keyword>
<keyword evidence="16" id="KW-1185">Reference proteome</keyword>
<dbReference type="SMART" id="SM00387">
    <property type="entry name" value="HATPase_c"/>
    <property type="match status" value="1"/>
</dbReference>
<dbReference type="Gene3D" id="3.30.450.20">
    <property type="entry name" value="PAS domain"/>
    <property type="match status" value="1"/>
</dbReference>
<dbReference type="InterPro" id="IPR036097">
    <property type="entry name" value="HisK_dim/P_sf"/>
</dbReference>
<keyword evidence="9 12" id="KW-1133">Transmembrane helix</keyword>
<evidence type="ECO:0000313" key="16">
    <source>
        <dbReference type="Proteomes" id="UP001525968"/>
    </source>
</evidence>
<dbReference type="Proteomes" id="UP001525968">
    <property type="component" value="Unassembled WGS sequence"/>
</dbReference>
<evidence type="ECO:0000256" key="3">
    <source>
        <dbReference type="ARBA" id="ARBA00012438"/>
    </source>
</evidence>
<dbReference type="CDD" id="cd00082">
    <property type="entry name" value="HisKA"/>
    <property type="match status" value="1"/>
</dbReference>
<dbReference type="InterPro" id="IPR003594">
    <property type="entry name" value="HATPase_dom"/>
</dbReference>
<evidence type="ECO:0000256" key="6">
    <source>
        <dbReference type="ARBA" id="ARBA00022741"/>
    </source>
</evidence>
<sequence>MSASRLSAPPLPAEPQVMRLWHGFLNGRILVASVLLIFQGLGTVQSHANPWLWAICAIYLGLTVLTRIVGRNAPPPPQTGLHWLPLIGVDIAVVCLLQLWQAGPLNYTPLLALPILMASALGTLLLAFATTAGVTLLMLGWTTWQSLYGPSDLTQQYFQTALTCAGYFLMAYLTHQLAQRLQREQQLSLQSRLAAHLQEQVNHLIIHHLNDGVLAMDQQGLVHTANPAALQLLGCAPGLPLPFALAAHAGNAPLSALVAQTFINGAPLAADMDLVHAGQNPLGLHARTWLTLPLAGNALQATEPLPAQWCVVFLHDLREMQARLRTEKLAAMGRMSAAVAHEIRNPLAAITQANALLAEDLTDPGQQRLSQMVTHNAQRLARIAEEVLDIARVQQQIHAAEASALPLDAQVAAVWEEWRAQAPAGAQDTACPRQALVQLEAATALVAFDAEHLRRVLVNLLDNAQRYRSSAADGLQLLTGHNSASHPLDPAPAQGAQVWLQVWSDGAPLEASVQRHLFEPFFSSQSRSSGLGLYICRELCERYGARLGYQRLVRNTARGPVEGNAFTLVFYPAAALGTPSYSFDTIVV</sequence>
<evidence type="ECO:0000256" key="9">
    <source>
        <dbReference type="ARBA" id="ARBA00022989"/>
    </source>
</evidence>
<feature type="transmembrane region" description="Helical" evidence="12">
    <location>
        <begin position="81"/>
        <end position="99"/>
    </location>
</feature>
<dbReference type="PANTHER" id="PTHR42878:SF7">
    <property type="entry name" value="SENSOR HISTIDINE KINASE GLRK"/>
    <property type="match status" value="1"/>
</dbReference>
<dbReference type="InterPro" id="IPR003661">
    <property type="entry name" value="HisK_dim/P_dom"/>
</dbReference>
<evidence type="ECO:0000256" key="5">
    <source>
        <dbReference type="ARBA" id="ARBA00022692"/>
    </source>
</evidence>
<keyword evidence="5 12" id="KW-0812">Transmembrane</keyword>